<protein>
    <recommendedName>
        <fullName evidence="4">Galanin</fullName>
    </recommendedName>
</protein>
<feature type="transmembrane region" description="Helical" evidence="1">
    <location>
        <begin position="46"/>
        <end position="64"/>
    </location>
</feature>
<dbReference type="InterPro" id="IPR021484">
    <property type="entry name" value="DUF3137"/>
</dbReference>
<dbReference type="AlphaFoldDB" id="A0A1M5GHL6"/>
<keyword evidence="1" id="KW-0472">Membrane</keyword>
<keyword evidence="1" id="KW-0812">Transmembrane</keyword>
<feature type="transmembrane region" description="Helical" evidence="1">
    <location>
        <begin position="70"/>
        <end position="87"/>
    </location>
</feature>
<dbReference type="OrthoDB" id="4960523at2"/>
<evidence type="ECO:0000256" key="1">
    <source>
        <dbReference type="SAM" id="Phobius"/>
    </source>
</evidence>
<dbReference type="Pfam" id="PF11335">
    <property type="entry name" value="DUF3137"/>
    <property type="match status" value="1"/>
</dbReference>
<organism evidence="2 3">
    <name type="scientific">Pedobacter caeni</name>
    <dbReference type="NCBI Taxonomy" id="288992"/>
    <lineage>
        <taxon>Bacteria</taxon>
        <taxon>Pseudomonadati</taxon>
        <taxon>Bacteroidota</taxon>
        <taxon>Sphingobacteriia</taxon>
        <taxon>Sphingobacteriales</taxon>
        <taxon>Sphingobacteriaceae</taxon>
        <taxon>Pedobacter</taxon>
    </lineage>
</organism>
<evidence type="ECO:0000313" key="2">
    <source>
        <dbReference type="EMBL" id="SHG03270.1"/>
    </source>
</evidence>
<evidence type="ECO:0008006" key="4">
    <source>
        <dbReference type="Google" id="ProtNLM"/>
    </source>
</evidence>
<dbReference type="EMBL" id="FQUQ01000004">
    <property type="protein sequence ID" value="SHG03270.1"/>
    <property type="molecule type" value="Genomic_DNA"/>
</dbReference>
<dbReference type="Proteomes" id="UP000184287">
    <property type="component" value="Unassembled WGS sequence"/>
</dbReference>
<accession>A0A1M5GHL6</accession>
<keyword evidence="1" id="KW-1133">Transmembrane helix</keyword>
<keyword evidence="3" id="KW-1185">Reference proteome</keyword>
<sequence length="325" mass="37300">MKLDLNDSFEQQAIAQNLAIKNDVALQSVLQEMEVKRKPLYQKQNIALTSILLSVVVVVAGPFVLPFPPLFYVLPFVAFCFGCALFSHTKPIFSELRNTYKEKVMIPVLSIIDDSITFQPDSGISQREFTASLLFNKEPDVYSSEDFIRGKIDKTEFYLSEVKAETNDKQGKNKSTTTLFKGIIFRADFNKNFEGITILSADLYRVNIAQPHKVIPTLRIEMENTAFNKLFNIRTTDEIEARYLLSPLMMEKLIELNEKSPAHIGMSFVNNSIYIAFPYVRQLFEPQMHKSFLDVDALQADLYVIRLMCLAIKELRLNLRIWGKD</sequence>
<reference evidence="3" key="1">
    <citation type="submission" date="2016-11" db="EMBL/GenBank/DDBJ databases">
        <authorList>
            <person name="Varghese N."/>
            <person name="Submissions S."/>
        </authorList>
    </citation>
    <scope>NUCLEOTIDE SEQUENCE [LARGE SCALE GENOMIC DNA]</scope>
    <source>
        <strain evidence="3">DSM 16990</strain>
    </source>
</reference>
<evidence type="ECO:0000313" key="3">
    <source>
        <dbReference type="Proteomes" id="UP000184287"/>
    </source>
</evidence>
<dbReference type="RefSeq" id="WP_073232951.1">
    <property type="nucleotide sequence ID" value="NZ_FQUQ01000004.1"/>
</dbReference>
<name>A0A1M5GHL6_9SPHI</name>
<proteinExistence type="predicted"/>
<gene>
    <name evidence="2" type="ORF">SAMN04488522_104226</name>
</gene>
<dbReference type="STRING" id="288992.SAMN04488522_104226"/>